<evidence type="ECO:0000256" key="7">
    <source>
        <dbReference type="ARBA" id="ARBA00023157"/>
    </source>
</evidence>
<evidence type="ECO:0000256" key="3">
    <source>
        <dbReference type="ARBA" id="ARBA00013017"/>
    </source>
</evidence>
<dbReference type="EMBL" id="CP015108">
    <property type="protein sequence ID" value="ARF13725.1"/>
    <property type="molecule type" value="Genomic_DNA"/>
</dbReference>
<evidence type="ECO:0000313" key="15">
    <source>
        <dbReference type="Proteomes" id="UP000192486"/>
    </source>
</evidence>
<dbReference type="NCBIfam" id="NF006960">
    <property type="entry name" value="PRK09437.1"/>
    <property type="match status" value="1"/>
</dbReference>
<comment type="subunit">
    <text evidence="2">Monomer.</text>
</comment>
<dbReference type="PANTHER" id="PTHR42801:SF4">
    <property type="entry name" value="AHPC_TSA FAMILY PROTEIN"/>
    <property type="match status" value="1"/>
</dbReference>
<evidence type="ECO:0000313" key="14">
    <source>
        <dbReference type="EMBL" id="ARF13725.1"/>
    </source>
</evidence>
<dbReference type="RefSeq" id="WP_029055232.1">
    <property type="nucleotide sequence ID" value="NZ_CP015108.1"/>
</dbReference>
<evidence type="ECO:0000256" key="2">
    <source>
        <dbReference type="ARBA" id="ARBA00011245"/>
    </source>
</evidence>
<comment type="catalytic activity">
    <reaction evidence="12">
        <text>a hydroperoxide + [thioredoxin]-dithiol = an alcohol + [thioredoxin]-disulfide + H2O</text>
        <dbReference type="Rhea" id="RHEA:62620"/>
        <dbReference type="Rhea" id="RHEA-COMP:10698"/>
        <dbReference type="Rhea" id="RHEA-COMP:10700"/>
        <dbReference type="ChEBI" id="CHEBI:15377"/>
        <dbReference type="ChEBI" id="CHEBI:29950"/>
        <dbReference type="ChEBI" id="CHEBI:30879"/>
        <dbReference type="ChEBI" id="CHEBI:35924"/>
        <dbReference type="ChEBI" id="CHEBI:50058"/>
        <dbReference type="EC" id="1.11.1.24"/>
    </reaction>
</comment>
<dbReference type="EC" id="1.11.1.24" evidence="3"/>
<keyword evidence="6" id="KW-0560">Oxidoreductase</keyword>
<feature type="domain" description="Thioredoxin" evidence="13">
    <location>
        <begin position="3"/>
        <end position="157"/>
    </location>
</feature>
<keyword evidence="15" id="KW-1185">Reference proteome</keyword>
<dbReference type="InterPro" id="IPR013766">
    <property type="entry name" value="Thioredoxin_domain"/>
</dbReference>
<comment type="similarity">
    <text evidence="10">Belongs to the peroxiredoxin family. BCP/PrxQ subfamily.</text>
</comment>
<dbReference type="InterPro" id="IPR050924">
    <property type="entry name" value="Peroxiredoxin_BCP/PrxQ"/>
</dbReference>
<evidence type="ECO:0000256" key="1">
    <source>
        <dbReference type="ARBA" id="ARBA00003330"/>
    </source>
</evidence>
<sequence length="157" mass="17540">MEKLEGKQAPAFSLANENGDMVSLNQFKGKKYVVLYFYPKDSTPGCTTEACDFRDAQADFEGLNAVVLGVSPDHAASHQKFIAKHGLPFSLLVDEDHSVAEQYGVWKLKKNFGKEYMGIERSTFLIDPTGTVVKEWRKVRVKGHVEDALATLEQLTK</sequence>
<dbReference type="PANTHER" id="PTHR42801">
    <property type="entry name" value="THIOREDOXIN-DEPENDENT PEROXIDE REDUCTASE"/>
    <property type="match status" value="1"/>
</dbReference>
<dbReference type="InterPro" id="IPR000866">
    <property type="entry name" value="AhpC/TSA"/>
</dbReference>
<keyword evidence="7" id="KW-1015">Disulfide bond</keyword>
<dbReference type="Pfam" id="PF00578">
    <property type="entry name" value="AhpC-TSA"/>
    <property type="match status" value="1"/>
</dbReference>
<dbReference type="Gene3D" id="3.40.30.10">
    <property type="entry name" value="Glutaredoxin"/>
    <property type="match status" value="1"/>
</dbReference>
<accession>A0ABN4YSA8</accession>
<dbReference type="InterPro" id="IPR036249">
    <property type="entry name" value="Thioredoxin-like_sf"/>
</dbReference>
<dbReference type="InterPro" id="IPR024706">
    <property type="entry name" value="Peroxiredoxin_AhpC-typ"/>
</dbReference>
<name>A0ABN4YSA8_SPOUR</name>
<comment type="function">
    <text evidence="1">Thiol-specific peroxidase that catalyzes the reduction of hydrogen peroxide and organic hydroperoxides to water and alcohols, respectively. Plays a role in cell protection against oxidative stress by detoxifying peroxides and as sensor of hydrogen peroxide-mediated signaling events.</text>
</comment>
<evidence type="ECO:0000256" key="4">
    <source>
        <dbReference type="ARBA" id="ARBA00022559"/>
    </source>
</evidence>
<evidence type="ECO:0000259" key="13">
    <source>
        <dbReference type="PROSITE" id="PS51352"/>
    </source>
</evidence>
<keyword evidence="8" id="KW-0676">Redox-active center</keyword>
<gene>
    <name evidence="14" type="ORF">SporoS204_05965</name>
</gene>
<evidence type="ECO:0000256" key="5">
    <source>
        <dbReference type="ARBA" id="ARBA00022862"/>
    </source>
</evidence>
<evidence type="ECO:0000256" key="12">
    <source>
        <dbReference type="ARBA" id="ARBA00049091"/>
    </source>
</evidence>
<evidence type="ECO:0000256" key="9">
    <source>
        <dbReference type="ARBA" id="ARBA00032824"/>
    </source>
</evidence>
<protein>
    <recommendedName>
        <fullName evidence="3">thioredoxin-dependent peroxiredoxin</fullName>
        <ecNumber evidence="3">1.11.1.24</ecNumber>
    </recommendedName>
    <alternativeName>
        <fullName evidence="11">Bacterioferritin comigratory protein</fullName>
    </alternativeName>
    <alternativeName>
        <fullName evidence="9">Thioredoxin peroxidase</fullName>
    </alternativeName>
</protein>
<dbReference type="PROSITE" id="PS51352">
    <property type="entry name" value="THIOREDOXIN_2"/>
    <property type="match status" value="1"/>
</dbReference>
<dbReference type="SUPFAM" id="SSF52833">
    <property type="entry name" value="Thioredoxin-like"/>
    <property type="match status" value="1"/>
</dbReference>
<organism evidence="14 15">
    <name type="scientific">Sporosarcina ureae</name>
    <dbReference type="NCBI Taxonomy" id="1571"/>
    <lineage>
        <taxon>Bacteria</taxon>
        <taxon>Bacillati</taxon>
        <taxon>Bacillota</taxon>
        <taxon>Bacilli</taxon>
        <taxon>Bacillales</taxon>
        <taxon>Caryophanaceae</taxon>
        <taxon>Sporosarcina</taxon>
    </lineage>
</organism>
<reference evidence="14 15" key="1">
    <citation type="submission" date="2016-04" db="EMBL/GenBank/DDBJ databases">
        <title>Comparative Genomics and Epigenetics of Sporosarcina ureae.</title>
        <authorList>
            <person name="Oliver A.S."/>
            <person name="Cooper K.K."/>
        </authorList>
    </citation>
    <scope>NUCLEOTIDE SEQUENCE [LARGE SCALE GENOMIC DNA]</scope>
    <source>
        <strain evidence="14 15">S204</strain>
    </source>
</reference>
<evidence type="ECO:0000256" key="10">
    <source>
        <dbReference type="ARBA" id="ARBA00038489"/>
    </source>
</evidence>
<keyword evidence="5" id="KW-0049">Antioxidant</keyword>
<evidence type="ECO:0000256" key="6">
    <source>
        <dbReference type="ARBA" id="ARBA00023002"/>
    </source>
</evidence>
<dbReference type="PIRSF" id="PIRSF000239">
    <property type="entry name" value="AHPC"/>
    <property type="match status" value="1"/>
</dbReference>
<proteinExistence type="inferred from homology"/>
<evidence type="ECO:0000256" key="11">
    <source>
        <dbReference type="ARBA" id="ARBA00041373"/>
    </source>
</evidence>
<dbReference type="CDD" id="cd03017">
    <property type="entry name" value="PRX_BCP"/>
    <property type="match status" value="1"/>
</dbReference>
<keyword evidence="4" id="KW-0575">Peroxidase</keyword>
<dbReference type="Proteomes" id="UP000192486">
    <property type="component" value="Chromosome"/>
</dbReference>
<evidence type="ECO:0000256" key="8">
    <source>
        <dbReference type="ARBA" id="ARBA00023284"/>
    </source>
</evidence>